<accession>A0ABR4HMM6</accession>
<evidence type="ECO:0000259" key="9">
    <source>
        <dbReference type="PROSITE" id="PS50048"/>
    </source>
</evidence>
<keyword evidence="2" id="KW-0479">Metal-binding</keyword>
<dbReference type="InterPro" id="IPR036864">
    <property type="entry name" value="Zn2-C6_fun-type_DNA-bd_sf"/>
</dbReference>
<feature type="compositionally biased region" description="Polar residues" evidence="7">
    <location>
        <begin position="18"/>
        <end position="34"/>
    </location>
</feature>
<dbReference type="InterPro" id="IPR001138">
    <property type="entry name" value="Zn2Cys6_DnaBD"/>
</dbReference>
<feature type="transmembrane region" description="Helical" evidence="8">
    <location>
        <begin position="549"/>
        <end position="568"/>
    </location>
</feature>
<keyword evidence="3" id="KW-0805">Transcription regulation</keyword>
<evidence type="ECO:0000256" key="3">
    <source>
        <dbReference type="ARBA" id="ARBA00023015"/>
    </source>
</evidence>
<keyword evidence="8" id="KW-1133">Transmembrane helix</keyword>
<dbReference type="PANTHER" id="PTHR47540:SF2">
    <property type="entry name" value="ZN(II)2CYS6 TRANSCRIPTION FACTOR (EUROFUNG)"/>
    <property type="match status" value="1"/>
</dbReference>
<dbReference type="SUPFAM" id="SSF57701">
    <property type="entry name" value="Zn2/Cys6 DNA-binding domain"/>
    <property type="match status" value="1"/>
</dbReference>
<keyword evidence="8" id="KW-0472">Membrane</keyword>
<keyword evidence="11" id="KW-1185">Reference proteome</keyword>
<evidence type="ECO:0000313" key="11">
    <source>
        <dbReference type="Proteomes" id="UP001610334"/>
    </source>
</evidence>
<feature type="compositionally biased region" description="Basic and acidic residues" evidence="7">
    <location>
        <begin position="101"/>
        <end position="126"/>
    </location>
</feature>
<dbReference type="Proteomes" id="UP001610334">
    <property type="component" value="Unassembled WGS sequence"/>
</dbReference>
<keyword evidence="8" id="KW-0812">Transmembrane</keyword>
<proteinExistence type="predicted"/>
<evidence type="ECO:0000256" key="7">
    <source>
        <dbReference type="SAM" id="MobiDB-lite"/>
    </source>
</evidence>
<feature type="region of interest" description="Disordered" evidence="7">
    <location>
        <begin position="1"/>
        <end position="48"/>
    </location>
</feature>
<dbReference type="EMBL" id="JBFXLT010000021">
    <property type="protein sequence ID" value="KAL2816723.1"/>
    <property type="molecule type" value="Genomic_DNA"/>
</dbReference>
<comment type="caution">
    <text evidence="10">The sequence shown here is derived from an EMBL/GenBank/DDBJ whole genome shotgun (WGS) entry which is preliminary data.</text>
</comment>
<evidence type="ECO:0000256" key="8">
    <source>
        <dbReference type="SAM" id="Phobius"/>
    </source>
</evidence>
<dbReference type="Pfam" id="PF04082">
    <property type="entry name" value="Fungal_trans"/>
    <property type="match status" value="1"/>
</dbReference>
<keyword evidence="5" id="KW-0804">Transcription</keyword>
<evidence type="ECO:0000256" key="5">
    <source>
        <dbReference type="ARBA" id="ARBA00023163"/>
    </source>
</evidence>
<feature type="domain" description="Zn(2)-C6 fungal-type" evidence="9">
    <location>
        <begin position="49"/>
        <end position="78"/>
    </location>
</feature>
<dbReference type="CDD" id="cd00067">
    <property type="entry name" value="GAL4"/>
    <property type="match status" value="1"/>
</dbReference>
<dbReference type="InterPro" id="IPR051711">
    <property type="entry name" value="Stress_Response_Reg"/>
</dbReference>
<evidence type="ECO:0000256" key="4">
    <source>
        <dbReference type="ARBA" id="ARBA00023125"/>
    </source>
</evidence>
<keyword evidence="4" id="KW-0238">DNA-binding</keyword>
<dbReference type="PROSITE" id="PS50048">
    <property type="entry name" value="ZN2_CY6_FUNGAL_2"/>
    <property type="match status" value="1"/>
</dbReference>
<evidence type="ECO:0000256" key="1">
    <source>
        <dbReference type="ARBA" id="ARBA00004123"/>
    </source>
</evidence>
<name>A0ABR4HMM6_9EURO</name>
<feature type="region of interest" description="Disordered" evidence="7">
    <location>
        <begin position="81"/>
        <end position="126"/>
    </location>
</feature>
<protein>
    <submittedName>
        <fullName evidence="10">Fungal-specific transcription factor domain-containing protein</fullName>
    </submittedName>
</protein>
<sequence length="725" mass="81639">MSPSTPSENPSHIGYHASISSPNGLYEASTPTNHETLDNRRRNPKVSRACDPCKTKKIRCSGTLPCNTCSRRRLTCTYASRYGRGRPPTPPSLTPRNGADMIDRRGIGSETPVREQNEGEENERRADSDLVIEGQYFDLTSGLTFLHRAWSKLSAQRGQLMAYGSNDVERNQLLESAGDRPFYLENSTTEVLPDDLTVRGLVSLYFDSCVVTYRMFHRQTVESWLDVMLRNREQSHPLAALMGNAKASILLTILAIATFRSFKLQSTPSNDLPLSGLREGDSLFHAATGLTSSEMGYPRVESVQARLIQALYLLQTGRMSKAWYMFGNAYQIISSLGLHRKQFRQQNIFREQSDYIDQQCAKRVFWTAYTIDKYLSVVFGRPRLLHDVEIDQEFPDPINDEDMGSSGPLTSDASDECHISSLICHAKIARLIGRVSHEVYYVHDGRKANRAAAADNLLRELKEWHAELPPHLGTVKPSTLVPSFRREATAIQLAYCHAIIHATRPFLLGDGNTFSKEPTMQVKITECLSAARNAIEIVDRIARDKELSYSFWWAQYVLFCALAVIYVWEIQRKARQDACSIDASHERLFELAEKCRCHLQGGSSAAPPNYRYRLILDELRLEAQGGAFPNHNTRGISGVVDNAEHMMNGRPGFWGEQPLADENGDLDMSVNSVLLSGSQTLESWQTSDWLDLDSSVMFRLPVPCYPPANHLKAFYPMLNMVDLPL</sequence>
<feature type="compositionally biased region" description="Polar residues" evidence="7">
    <location>
        <begin position="1"/>
        <end position="10"/>
    </location>
</feature>
<gene>
    <name evidence="10" type="ORF">BJX63DRAFT_419903</name>
</gene>
<dbReference type="Pfam" id="PF00172">
    <property type="entry name" value="Zn_clus"/>
    <property type="match status" value="1"/>
</dbReference>
<comment type="subcellular location">
    <subcellularLocation>
        <location evidence="1">Nucleus</location>
    </subcellularLocation>
</comment>
<evidence type="ECO:0000313" key="10">
    <source>
        <dbReference type="EMBL" id="KAL2816723.1"/>
    </source>
</evidence>
<dbReference type="Gene3D" id="4.10.240.10">
    <property type="entry name" value="Zn(2)-C6 fungal-type DNA-binding domain"/>
    <property type="match status" value="1"/>
</dbReference>
<organism evidence="10 11">
    <name type="scientific">Aspergillus granulosus</name>
    <dbReference type="NCBI Taxonomy" id="176169"/>
    <lineage>
        <taxon>Eukaryota</taxon>
        <taxon>Fungi</taxon>
        <taxon>Dikarya</taxon>
        <taxon>Ascomycota</taxon>
        <taxon>Pezizomycotina</taxon>
        <taxon>Eurotiomycetes</taxon>
        <taxon>Eurotiomycetidae</taxon>
        <taxon>Eurotiales</taxon>
        <taxon>Aspergillaceae</taxon>
        <taxon>Aspergillus</taxon>
        <taxon>Aspergillus subgen. Nidulantes</taxon>
    </lineage>
</organism>
<evidence type="ECO:0000256" key="6">
    <source>
        <dbReference type="ARBA" id="ARBA00023242"/>
    </source>
</evidence>
<evidence type="ECO:0000256" key="2">
    <source>
        <dbReference type="ARBA" id="ARBA00022723"/>
    </source>
</evidence>
<dbReference type="PROSITE" id="PS00463">
    <property type="entry name" value="ZN2_CY6_FUNGAL_1"/>
    <property type="match status" value="1"/>
</dbReference>
<dbReference type="InterPro" id="IPR007219">
    <property type="entry name" value="XnlR_reg_dom"/>
</dbReference>
<dbReference type="PANTHER" id="PTHR47540">
    <property type="entry name" value="THIAMINE REPRESSIBLE GENES REGULATORY PROTEIN THI5"/>
    <property type="match status" value="1"/>
</dbReference>
<dbReference type="CDD" id="cd12148">
    <property type="entry name" value="fungal_TF_MHR"/>
    <property type="match status" value="1"/>
</dbReference>
<dbReference type="SMART" id="SM00906">
    <property type="entry name" value="Fungal_trans"/>
    <property type="match status" value="1"/>
</dbReference>
<keyword evidence="6" id="KW-0539">Nucleus</keyword>
<dbReference type="SMART" id="SM00066">
    <property type="entry name" value="GAL4"/>
    <property type="match status" value="1"/>
</dbReference>
<reference evidence="10 11" key="1">
    <citation type="submission" date="2024-07" db="EMBL/GenBank/DDBJ databases">
        <title>Section-level genome sequencing and comparative genomics of Aspergillus sections Usti and Cavernicolus.</title>
        <authorList>
            <consortium name="Lawrence Berkeley National Laboratory"/>
            <person name="Nybo J.L."/>
            <person name="Vesth T.C."/>
            <person name="Theobald S."/>
            <person name="Frisvad J.C."/>
            <person name="Larsen T.O."/>
            <person name="Kjaerboelling I."/>
            <person name="Rothschild-Mancinelli K."/>
            <person name="Lyhne E.K."/>
            <person name="Kogle M.E."/>
            <person name="Barry K."/>
            <person name="Clum A."/>
            <person name="Na H."/>
            <person name="Ledsgaard L."/>
            <person name="Lin J."/>
            <person name="Lipzen A."/>
            <person name="Kuo A."/>
            <person name="Riley R."/>
            <person name="Mondo S."/>
            <person name="Labutti K."/>
            <person name="Haridas S."/>
            <person name="Pangalinan J."/>
            <person name="Salamov A.A."/>
            <person name="Simmons B.A."/>
            <person name="Magnuson J.K."/>
            <person name="Chen J."/>
            <person name="Drula E."/>
            <person name="Henrissat B."/>
            <person name="Wiebenga A."/>
            <person name="Lubbers R.J."/>
            <person name="Gomes A.C."/>
            <person name="Makela M.R."/>
            <person name="Stajich J."/>
            <person name="Grigoriev I.V."/>
            <person name="Mortensen U.H."/>
            <person name="De Vries R.P."/>
            <person name="Baker S.E."/>
            <person name="Andersen M.R."/>
        </authorList>
    </citation>
    <scope>NUCLEOTIDE SEQUENCE [LARGE SCALE GENOMIC DNA]</scope>
    <source>
        <strain evidence="10 11">CBS 588.65</strain>
    </source>
</reference>